<dbReference type="OrthoDB" id="3353107at2759"/>
<dbReference type="AlphaFoldDB" id="A0A409X7T7"/>
<evidence type="ECO:0000313" key="2">
    <source>
        <dbReference type="EMBL" id="PPQ86826.1"/>
    </source>
</evidence>
<accession>A0A409X7T7</accession>
<dbReference type="PANTHER" id="PTHR46791">
    <property type="entry name" value="EXPRESSED PROTEIN"/>
    <property type="match status" value="1"/>
</dbReference>
<dbReference type="Proteomes" id="UP000283269">
    <property type="component" value="Unassembled WGS sequence"/>
</dbReference>
<evidence type="ECO:0000259" key="1">
    <source>
        <dbReference type="Pfam" id="PF24764"/>
    </source>
</evidence>
<dbReference type="EMBL" id="NHYD01002417">
    <property type="protein sequence ID" value="PPQ86826.1"/>
    <property type="molecule type" value="Genomic_DNA"/>
</dbReference>
<keyword evidence="3" id="KW-1185">Reference proteome</keyword>
<reference evidence="2 3" key="1">
    <citation type="journal article" date="2018" name="Evol. Lett.">
        <title>Horizontal gene cluster transfer increased hallucinogenic mushroom diversity.</title>
        <authorList>
            <person name="Reynolds H.T."/>
            <person name="Vijayakumar V."/>
            <person name="Gluck-Thaler E."/>
            <person name="Korotkin H.B."/>
            <person name="Matheny P.B."/>
            <person name="Slot J.C."/>
        </authorList>
    </citation>
    <scope>NUCLEOTIDE SEQUENCE [LARGE SCALE GENOMIC DNA]</scope>
    <source>
        <strain evidence="2 3">2631</strain>
    </source>
</reference>
<dbReference type="Pfam" id="PF24764">
    <property type="entry name" value="rva_4"/>
    <property type="match status" value="1"/>
</dbReference>
<feature type="domain" description="Integrase core" evidence="1">
    <location>
        <begin position="116"/>
        <end position="256"/>
    </location>
</feature>
<protein>
    <recommendedName>
        <fullName evidence="1">Integrase core domain-containing protein</fullName>
    </recommendedName>
</protein>
<dbReference type="InterPro" id="IPR058913">
    <property type="entry name" value="Integrase_dom_put"/>
</dbReference>
<dbReference type="InParanoid" id="A0A409X7T7"/>
<evidence type="ECO:0000313" key="3">
    <source>
        <dbReference type="Proteomes" id="UP000283269"/>
    </source>
</evidence>
<dbReference type="STRING" id="93625.A0A409X7T7"/>
<comment type="caution">
    <text evidence="2">The sequence shown here is derived from an EMBL/GenBank/DDBJ whole genome shotgun (WGS) entry which is preliminary data.</text>
</comment>
<organism evidence="2 3">
    <name type="scientific">Psilocybe cyanescens</name>
    <dbReference type="NCBI Taxonomy" id="93625"/>
    <lineage>
        <taxon>Eukaryota</taxon>
        <taxon>Fungi</taxon>
        <taxon>Dikarya</taxon>
        <taxon>Basidiomycota</taxon>
        <taxon>Agaricomycotina</taxon>
        <taxon>Agaricomycetes</taxon>
        <taxon>Agaricomycetidae</taxon>
        <taxon>Agaricales</taxon>
        <taxon>Agaricineae</taxon>
        <taxon>Strophariaceae</taxon>
        <taxon>Psilocybe</taxon>
    </lineage>
</organism>
<name>A0A409X7T7_PSICY</name>
<gene>
    <name evidence="2" type="ORF">CVT25_012657</name>
</gene>
<proteinExistence type="predicted"/>
<dbReference type="PANTHER" id="PTHR46791:SF5">
    <property type="entry name" value="CLR5 DOMAIN-CONTAINING PROTEIN-RELATED"/>
    <property type="match status" value="1"/>
</dbReference>
<sequence>MHLQAEEVDPTQATVFPTVRADFALLEERLRPCAATAFEADYNDLHVCVSHPKVSDVPRFEDRIREWYDFLVHWSRHDDLLSDEKYITKYNRVTLMIYLNQTLASHRFNPLQHCRAGFIDGFTRFVPDIRAHDNNHAKTVLAFFEELIETHGLPRRVRGNYSGENILVIEYMEDRAKGNHNIRNRIGCLWVDFTSGVGEKWKRFFEDLEHDADLNPRLLEHIWLLRFLFLTSLNQDIMKWTSGWNYHKLSIPGERNKSSIERCGLSISREGRNPLAPHRFEPVRDPVLLYGSILEGGDRQDNWPEKLNSEDVDQPVRPFTETEKAAFQDRFQDIPVTLRSSRVVAERKFLWFRTLILYEEIKEIDNRAT</sequence>